<keyword evidence="6 8" id="KW-1133">Transmembrane helix</keyword>
<evidence type="ECO:0000256" key="1">
    <source>
        <dbReference type="ARBA" id="ARBA00004651"/>
    </source>
</evidence>
<keyword evidence="7 8" id="KW-0472">Membrane</keyword>
<evidence type="ECO:0000313" key="10">
    <source>
        <dbReference type="EMBL" id="QDV42544.1"/>
    </source>
</evidence>
<dbReference type="AlphaFoldDB" id="A0A518HNW7"/>
<name>A0A518HNW7_9BACT</name>
<protein>
    <submittedName>
        <fullName evidence="10">Dolichyl-phosphate-mannose-protein mannosyltransferase</fullName>
    </submittedName>
</protein>
<evidence type="ECO:0000256" key="4">
    <source>
        <dbReference type="ARBA" id="ARBA00022679"/>
    </source>
</evidence>
<feature type="transmembrane region" description="Helical" evidence="8">
    <location>
        <begin position="399"/>
        <end position="420"/>
    </location>
</feature>
<evidence type="ECO:0000256" key="3">
    <source>
        <dbReference type="ARBA" id="ARBA00022676"/>
    </source>
</evidence>
<dbReference type="PANTHER" id="PTHR33908">
    <property type="entry name" value="MANNOSYLTRANSFERASE YKCB-RELATED"/>
    <property type="match status" value="1"/>
</dbReference>
<keyword evidence="11" id="KW-1185">Reference proteome</keyword>
<keyword evidence="5 8" id="KW-0812">Transmembrane</keyword>
<feature type="domain" description="Glycosyltransferase RgtA/B/C/D-like" evidence="9">
    <location>
        <begin position="93"/>
        <end position="247"/>
    </location>
</feature>
<dbReference type="Proteomes" id="UP000319004">
    <property type="component" value="Chromosome"/>
</dbReference>
<dbReference type="KEGG" id="snep:Enr13x_23920"/>
<reference evidence="10 11" key="1">
    <citation type="submission" date="2019-03" db="EMBL/GenBank/DDBJ databases">
        <title>Deep-cultivation of Planctomycetes and their phenomic and genomic characterization uncovers novel biology.</title>
        <authorList>
            <person name="Wiegand S."/>
            <person name="Jogler M."/>
            <person name="Boedeker C."/>
            <person name="Pinto D."/>
            <person name="Vollmers J."/>
            <person name="Rivas-Marin E."/>
            <person name="Kohn T."/>
            <person name="Peeters S.H."/>
            <person name="Heuer A."/>
            <person name="Rast P."/>
            <person name="Oberbeckmann S."/>
            <person name="Bunk B."/>
            <person name="Jeske O."/>
            <person name="Meyerdierks A."/>
            <person name="Storesund J.E."/>
            <person name="Kallscheuer N."/>
            <person name="Luecker S."/>
            <person name="Lage O.M."/>
            <person name="Pohl T."/>
            <person name="Merkel B.J."/>
            <person name="Hornburger P."/>
            <person name="Mueller R.-W."/>
            <person name="Bruemmer F."/>
            <person name="Labrenz M."/>
            <person name="Spormann A.M."/>
            <person name="Op den Camp H."/>
            <person name="Overmann J."/>
            <person name="Amann R."/>
            <person name="Jetten M.S.M."/>
            <person name="Mascher T."/>
            <person name="Medema M.H."/>
            <person name="Devos D.P."/>
            <person name="Kaster A.-K."/>
            <person name="Ovreas L."/>
            <person name="Rohde M."/>
            <person name="Galperin M.Y."/>
            <person name="Jogler C."/>
        </authorList>
    </citation>
    <scope>NUCLEOTIDE SEQUENCE [LARGE SCALE GENOMIC DNA]</scope>
    <source>
        <strain evidence="10 11">Enr13</strain>
    </source>
</reference>
<evidence type="ECO:0000256" key="6">
    <source>
        <dbReference type="ARBA" id="ARBA00022989"/>
    </source>
</evidence>
<evidence type="ECO:0000259" key="9">
    <source>
        <dbReference type="Pfam" id="PF13231"/>
    </source>
</evidence>
<dbReference type="GO" id="GO:0005886">
    <property type="term" value="C:plasma membrane"/>
    <property type="evidence" value="ECO:0007669"/>
    <property type="project" value="UniProtKB-SubCell"/>
</dbReference>
<keyword evidence="4 10" id="KW-0808">Transferase</keyword>
<keyword evidence="2" id="KW-1003">Cell membrane</keyword>
<dbReference type="EMBL" id="CP037423">
    <property type="protein sequence ID" value="QDV42544.1"/>
    <property type="molecule type" value="Genomic_DNA"/>
</dbReference>
<feature type="transmembrane region" description="Helical" evidence="8">
    <location>
        <begin position="456"/>
        <end position="477"/>
    </location>
</feature>
<feature type="transmembrane region" description="Helical" evidence="8">
    <location>
        <begin position="359"/>
        <end position="379"/>
    </location>
</feature>
<dbReference type="InterPro" id="IPR038731">
    <property type="entry name" value="RgtA/B/C-like"/>
</dbReference>
<comment type="subcellular location">
    <subcellularLocation>
        <location evidence="1">Cell membrane</location>
        <topology evidence="1">Multi-pass membrane protein</topology>
    </subcellularLocation>
</comment>
<evidence type="ECO:0000256" key="2">
    <source>
        <dbReference type="ARBA" id="ARBA00022475"/>
    </source>
</evidence>
<dbReference type="GO" id="GO:0009103">
    <property type="term" value="P:lipopolysaccharide biosynthetic process"/>
    <property type="evidence" value="ECO:0007669"/>
    <property type="project" value="UniProtKB-ARBA"/>
</dbReference>
<sequence>MLRLAAWRFTLIGASGCQSNRTTPRFNIDEYRMGTTLDKRELLTVLLIAAFSLLIRLGALSFVDSPQLIGDEVDHFSGAVEFASGKVVTVVPKRPPLYIWISGIVVLVAGEDPNHVRLFQVFVDYTTTIGVYVLARVVYLDLLYSKRIAAIAMLLYAIHPEFIAFSHYLWTETVFLWFLLAGFLLLMRFSARPTVTNAIATGAIWGLSALLKPYQIYMLPLMVAASVVCSPRTEIRRAWRLSLVVLATSWITVLPCCTKNDQGWVVISKQGKRAIQEGTNVYPPTQVDFAYVRALPQSAKSSLGRKDGLLQFALDNPRLIGSRTLLKTGDFLAPNTFLIRHLYMGYYGRPKGMSKSVRLLVVSIAMVSISGLLCLGVLGAVRSMPASKPDRWRSNQGRFLLLSVSYFVLTLLMIIVAVSVSRYRLPVMLACVVFASRSIVGPANESDTKSRSCRKYVVILCLACIVAAWVFRAGTILDAAW</sequence>
<keyword evidence="3 10" id="KW-0328">Glycosyltransferase</keyword>
<dbReference type="Pfam" id="PF13231">
    <property type="entry name" value="PMT_2"/>
    <property type="match status" value="1"/>
</dbReference>
<feature type="transmembrane region" description="Helical" evidence="8">
    <location>
        <begin position="174"/>
        <end position="191"/>
    </location>
</feature>
<dbReference type="PANTHER" id="PTHR33908:SF11">
    <property type="entry name" value="MEMBRANE PROTEIN"/>
    <property type="match status" value="1"/>
</dbReference>
<gene>
    <name evidence="10" type="ORF">Enr13x_23920</name>
</gene>
<feature type="transmembrane region" description="Helical" evidence="8">
    <location>
        <begin position="148"/>
        <end position="168"/>
    </location>
</feature>
<evidence type="ECO:0000256" key="8">
    <source>
        <dbReference type="SAM" id="Phobius"/>
    </source>
</evidence>
<organism evidence="10 11">
    <name type="scientific">Stieleria neptunia</name>
    <dbReference type="NCBI Taxonomy" id="2527979"/>
    <lineage>
        <taxon>Bacteria</taxon>
        <taxon>Pseudomonadati</taxon>
        <taxon>Planctomycetota</taxon>
        <taxon>Planctomycetia</taxon>
        <taxon>Pirellulales</taxon>
        <taxon>Pirellulaceae</taxon>
        <taxon>Stieleria</taxon>
    </lineage>
</organism>
<feature type="transmembrane region" description="Helical" evidence="8">
    <location>
        <begin position="43"/>
        <end position="63"/>
    </location>
</feature>
<evidence type="ECO:0000313" key="11">
    <source>
        <dbReference type="Proteomes" id="UP000319004"/>
    </source>
</evidence>
<accession>A0A518HNW7</accession>
<proteinExistence type="predicted"/>
<dbReference type="InterPro" id="IPR050297">
    <property type="entry name" value="LipidA_mod_glycosyltrf_83"/>
</dbReference>
<dbReference type="GO" id="GO:0016763">
    <property type="term" value="F:pentosyltransferase activity"/>
    <property type="evidence" value="ECO:0007669"/>
    <property type="project" value="TreeGrafter"/>
</dbReference>
<evidence type="ECO:0000256" key="5">
    <source>
        <dbReference type="ARBA" id="ARBA00022692"/>
    </source>
</evidence>
<evidence type="ECO:0000256" key="7">
    <source>
        <dbReference type="ARBA" id="ARBA00023136"/>
    </source>
</evidence>